<comment type="caution">
    <text evidence="12">The sequence shown here is derived from an EMBL/GenBank/DDBJ whole genome shotgun (WGS) entry which is preliminary data.</text>
</comment>
<feature type="transmembrane region" description="Helical" evidence="10">
    <location>
        <begin position="242"/>
        <end position="265"/>
    </location>
</feature>
<dbReference type="PROSITE" id="PS50893">
    <property type="entry name" value="ABC_TRANSPORTER_2"/>
    <property type="match status" value="1"/>
</dbReference>
<dbReference type="Pfam" id="PF12399">
    <property type="entry name" value="BCA_ABC_TP_C"/>
    <property type="match status" value="1"/>
</dbReference>
<dbReference type="GO" id="GO:0005524">
    <property type="term" value="F:ATP binding"/>
    <property type="evidence" value="ECO:0007669"/>
    <property type="project" value="UniProtKB-KW"/>
</dbReference>
<keyword evidence="6" id="KW-0067">ATP-binding</keyword>
<gene>
    <name evidence="12" type="ORF">CAL28_20735</name>
</gene>
<protein>
    <submittedName>
        <fullName evidence="12">Metal-dependent hydrolase</fullName>
    </submittedName>
</protein>
<dbReference type="AlphaFoldDB" id="A0A261UPC8"/>
<evidence type="ECO:0000259" key="11">
    <source>
        <dbReference type="PROSITE" id="PS50893"/>
    </source>
</evidence>
<dbReference type="InterPro" id="IPR051120">
    <property type="entry name" value="ABC_AA/LPS_Transport"/>
</dbReference>
<reference evidence="13" key="1">
    <citation type="submission" date="2017-05" db="EMBL/GenBank/DDBJ databases">
        <title>Complete and WGS of Bordetella genogroups.</title>
        <authorList>
            <person name="Spilker T."/>
            <person name="Lipuma J."/>
        </authorList>
    </citation>
    <scope>NUCLEOTIDE SEQUENCE [LARGE SCALE GENOMIC DNA]</scope>
    <source>
        <strain evidence="13">AU8856</strain>
    </source>
</reference>
<dbReference type="EMBL" id="NEVS01000004">
    <property type="protein sequence ID" value="OZI63495.1"/>
    <property type="molecule type" value="Genomic_DNA"/>
</dbReference>
<keyword evidence="8 10" id="KW-0472">Membrane</keyword>
<keyword evidence="5" id="KW-0547">Nucleotide-binding</keyword>
<evidence type="ECO:0000256" key="3">
    <source>
        <dbReference type="ARBA" id="ARBA00022475"/>
    </source>
</evidence>
<dbReference type="GO" id="GO:0015658">
    <property type="term" value="F:branched-chain amino acid transmembrane transporter activity"/>
    <property type="evidence" value="ECO:0007669"/>
    <property type="project" value="InterPro"/>
</dbReference>
<evidence type="ECO:0000256" key="9">
    <source>
        <dbReference type="SAM" id="MobiDB-lite"/>
    </source>
</evidence>
<dbReference type="InterPro" id="IPR003439">
    <property type="entry name" value="ABC_transporter-like_ATP-bd"/>
</dbReference>
<name>A0A261UPC8_9BORD</name>
<dbReference type="Gene3D" id="3.40.50.300">
    <property type="entry name" value="P-loop containing nucleotide triphosphate hydrolases"/>
    <property type="match status" value="1"/>
</dbReference>
<dbReference type="Proteomes" id="UP000215767">
    <property type="component" value="Unassembled WGS sequence"/>
</dbReference>
<proteinExistence type="predicted"/>
<feature type="transmembrane region" description="Helical" evidence="10">
    <location>
        <begin position="155"/>
        <end position="174"/>
    </location>
</feature>
<dbReference type="SMART" id="SM00382">
    <property type="entry name" value="AAA"/>
    <property type="match status" value="1"/>
</dbReference>
<dbReference type="Pfam" id="PF00005">
    <property type="entry name" value="ABC_tran"/>
    <property type="match status" value="1"/>
</dbReference>
<keyword evidence="4 10" id="KW-0812">Transmembrane</keyword>
<dbReference type="InterPro" id="IPR027417">
    <property type="entry name" value="P-loop_NTPase"/>
</dbReference>
<dbReference type="PANTHER" id="PTHR45772:SF2">
    <property type="entry name" value="ABC TRANSPORTER ATP-BINDING PROTEIN"/>
    <property type="match status" value="1"/>
</dbReference>
<dbReference type="GO" id="GO:0005886">
    <property type="term" value="C:plasma membrane"/>
    <property type="evidence" value="ECO:0007669"/>
    <property type="project" value="UniProtKB-SubCell"/>
</dbReference>
<evidence type="ECO:0000256" key="10">
    <source>
        <dbReference type="SAM" id="Phobius"/>
    </source>
</evidence>
<feature type="compositionally biased region" description="Low complexity" evidence="9">
    <location>
        <begin position="604"/>
        <end position="621"/>
    </location>
</feature>
<dbReference type="Pfam" id="PF02653">
    <property type="entry name" value="BPD_transp_2"/>
    <property type="match status" value="1"/>
</dbReference>
<evidence type="ECO:0000256" key="7">
    <source>
        <dbReference type="ARBA" id="ARBA00022989"/>
    </source>
</evidence>
<feature type="transmembrane region" description="Helical" evidence="10">
    <location>
        <begin position="277"/>
        <end position="297"/>
    </location>
</feature>
<keyword evidence="2" id="KW-0813">Transport</keyword>
<keyword evidence="7 10" id="KW-1133">Transmembrane helix</keyword>
<evidence type="ECO:0000313" key="13">
    <source>
        <dbReference type="Proteomes" id="UP000215767"/>
    </source>
</evidence>
<feature type="transmembrane region" description="Helical" evidence="10">
    <location>
        <begin position="30"/>
        <end position="52"/>
    </location>
</feature>
<keyword evidence="13" id="KW-1185">Reference proteome</keyword>
<dbReference type="OrthoDB" id="5290247at2"/>
<evidence type="ECO:0000256" key="2">
    <source>
        <dbReference type="ARBA" id="ARBA00022448"/>
    </source>
</evidence>
<dbReference type="CDD" id="cd03219">
    <property type="entry name" value="ABC_Mj1267_LivG_branched"/>
    <property type="match status" value="1"/>
</dbReference>
<sequence>MRRLPLLLFVVLLAVLPLLAATPEFWITQLNYIGLASLVVLGLVVLTGVSGLTSFGQAAFVGIGAYATAWLTTALGWSPWLGLLAGLILTGAIAWMLGAVTLRLSGHYLPLGTIAWCLALFYLYGTVDALGRHDGIAGIAPLTLFGVSLAGGRDIYYLIWLLVLAAVWVTGNLLDSRPGRAIRALRNGAGMAESMGVNTRRYKVIVFVYAALLASVSGWLYAHMQRAVSPSPFGLNYGIEYLFMAVVGGAAYVWGALLGSAIILVLKDQIQNVLPRLLDTTANFELIVFGVLLIVMLQHARDGVWPMLAAGWRRVAGGPSARGRAVPPREAPALGRRTRPATGQAVLEVDAIRKTFGGLVAVNDISFTVRAGEIMGLIGPNGAGKSTTFNLITGVLPCTRGGVSFMGERIERLSARDIARRGVGRTFQHVQLLPGMTVLENVALGAHLRADVGVLAGALRLDRPAEARLLHEAARQLERVGLGDCMHEQAGNLALGQQRILEIARALASDPILLLLDEPAAGLRYKEKQALAQVLEQLRDEGMSILLVEHDMDFVMRLTNHLVVMDFGTKLAEGIPSDIQRDPAVLQAYLGGLDDDDAVLPDTAGAAASPEASGAAAGEAR</sequence>
<evidence type="ECO:0000256" key="6">
    <source>
        <dbReference type="ARBA" id="ARBA00022840"/>
    </source>
</evidence>
<organism evidence="12 13">
    <name type="scientific">Bordetella genomosp. 11</name>
    <dbReference type="NCBI Taxonomy" id="1416808"/>
    <lineage>
        <taxon>Bacteria</taxon>
        <taxon>Pseudomonadati</taxon>
        <taxon>Pseudomonadota</taxon>
        <taxon>Betaproteobacteria</taxon>
        <taxon>Burkholderiales</taxon>
        <taxon>Alcaligenaceae</taxon>
        <taxon>Bordetella</taxon>
    </lineage>
</organism>
<dbReference type="InterPro" id="IPR003593">
    <property type="entry name" value="AAA+_ATPase"/>
</dbReference>
<dbReference type="InterPro" id="IPR001851">
    <property type="entry name" value="ABC_transp_permease"/>
</dbReference>
<feature type="transmembrane region" description="Helical" evidence="10">
    <location>
        <begin position="83"/>
        <end position="101"/>
    </location>
</feature>
<evidence type="ECO:0000256" key="4">
    <source>
        <dbReference type="ARBA" id="ARBA00022692"/>
    </source>
</evidence>
<keyword evidence="3" id="KW-1003">Cell membrane</keyword>
<evidence type="ECO:0000313" key="12">
    <source>
        <dbReference type="EMBL" id="OZI63495.1"/>
    </source>
</evidence>
<dbReference type="InterPro" id="IPR032823">
    <property type="entry name" value="BCA_ABC_TP_C"/>
</dbReference>
<dbReference type="GO" id="GO:0016887">
    <property type="term" value="F:ATP hydrolysis activity"/>
    <property type="evidence" value="ECO:0007669"/>
    <property type="project" value="InterPro"/>
</dbReference>
<dbReference type="CDD" id="cd06581">
    <property type="entry name" value="TM_PBP1_LivM_like"/>
    <property type="match status" value="1"/>
</dbReference>
<keyword evidence="12" id="KW-0378">Hydrolase</keyword>
<feature type="region of interest" description="Disordered" evidence="9">
    <location>
        <begin position="600"/>
        <end position="621"/>
    </location>
</feature>
<feature type="domain" description="ABC transporter" evidence="11">
    <location>
        <begin position="347"/>
        <end position="592"/>
    </location>
</feature>
<dbReference type="SUPFAM" id="SSF52540">
    <property type="entry name" value="P-loop containing nucleoside triphosphate hydrolases"/>
    <property type="match status" value="1"/>
</dbReference>
<evidence type="ECO:0000256" key="1">
    <source>
        <dbReference type="ARBA" id="ARBA00004651"/>
    </source>
</evidence>
<dbReference type="FunFam" id="3.40.50.300:FF:000421">
    <property type="entry name" value="Branched-chain amino acid ABC transporter ATP-binding protein"/>
    <property type="match status" value="1"/>
</dbReference>
<feature type="transmembrane region" description="Helical" evidence="10">
    <location>
        <begin position="108"/>
        <end position="125"/>
    </location>
</feature>
<evidence type="ECO:0000256" key="5">
    <source>
        <dbReference type="ARBA" id="ARBA00022741"/>
    </source>
</evidence>
<feature type="transmembrane region" description="Helical" evidence="10">
    <location>
        <begin position="204"/>
        <end position="222"/>
    </location>
</feature>
<dbReference type="InterPro" id="IPR043428">
    <property type="entry name" value="LivM-like"/>
</dbReference>
<evidence type="ECO:0000256" key="8">
    <source>
        <dbReference type="ARBA" id="ARBA00023136"/>
    </source>
</evidence>
<dbReference type="PANTHER" id="PTHR45772">
    <property type="entry name" value="CONSERVED COMPONENT OF ABC TRANSPORTER FOR NATURAL AMINO ACIDS-RELATED"/>
    <property type="match status" value="1"/>
</dbReference>
<comment type="subcellular location">
    <subcellularLocation>
        <location evidence="1">Cell membrane</location>
        <topology evidence="1">Multi-pass membrane protein</topology>
    </subcellularLocation>
</comment>
<accession>A0A261UPC8</accession>